<evidence type="ECO:0000313" key="2">
    <source>
        <dbReference type="Proteomes" id="UP001253545"/>
    </source>
</evidence>
<accession>A0ABU2ZMH9</accession>
<dbReference type="PANTHER" id="PTHR20974">
    <property type="entry name" value="UPF0585 PROTEIN CG18661"/>
    <property type="match status" value="1"/>
</dbReference>
<dbReference type="SUPFAM" id="SSF53335">
    <property type="entry name" value="S-adenosyl-L-methionine-dependent methyltransferases"/>
    <property type="match status" value="1"/>
</dbReference>
<organism evidence="1 2">
    <name type="scientific">Glaciecola petra</name>
    <dbReference type="NCBI Taxonomy" id="3075602"/>
    <lineage>
        <taxon>Bacteria</taxon>
        <taxon>Pseudomonadati</taxon>
        <taxon>Pseudomonadota</taxon>
        <taxon>Gammaproteobacteria</taxon>
        <taxon>Alteromonadales</taxon>
        <taxon>Alteromonadaceae</taxon>
        <taxon>Glaciecola</taxon>
    </lineage>
</organism>
<evidence type="ECO:0000313" key="1">
    <source>
        <dbReference type="EMBL" id="MDT0593837.1"/>
    </source>
</evidence>
<dbReference type="Pfam" id="PF06080">
    <property type="entry name" value="DUF938"/>
    <property type="match status" value="1"/>
</dbReference>
<keyword evidence="2" id="KW-1185">Reference proteome</keyword>
<dbReference type="Gene3D" id="3.40.50.150">
    <property type="entry name" value="Vaccinia Virus protein VP39"/>
    <property type="match status" value="1"/>
</dbReference>
<dbReference type="PANTHER" id="PTHR20974:SF0">
    <property type="entry name" value="UPF0585 PROTEIN CG18661"/>
    <property type="match status" value="1"/>
</dbReference>
<dbReference type="EMBL" id="JAVRHX010000001">
    <property type="protein sequence ID" value="MDT0593837.1"/>
    <property type="molecule type" value="Genomic_DNA"/>
</dbReference>
<dbReference type="RefSeq" id="WP_311367332.1">
    <property type="nucleotide sequence ID" value="NZ_JAVRHX010000001.1"/>
</dbReference>
<proteinExistence type="predicted"/>
<comment type="caution">
    <text evidence="1">The sequence shown here is derived from an EMBL/GenBank/DDBJ whole genome shotgun (WGS) entry which is preliminary data.</text>
</comment>
<reference evidence="1 2" key="1">
    <citation type="submission" date="2023-09" db="EMBL/GenBank/DDBJ databases">
        <authorList>
            <person name="Rey-Velasco X."/>
        </authorList>
    </citation>
    <scope>NUCLEOTIDE SEQUENCE [LARGE SCALE GENOMIC DNA]</scope>
    <source>
        <strain evidence="1 2">P117</strain>
    </source>
</reference>
<name>A0ABU2ZMH9_9ALTE</name>
<protein>
    <submittedName>
        <fullName evidence="1">DUF938 domain-containing protein</fullName>
    </submittedName>
</protein>
<dbReference type="InterPro" id="IPR029063">
    <property type="entry name" value="SAM-dependent_MTases_sf"/>
</dbReference>
<dbReference type="InterPro" id="IPR010342">
    <property type="entry name" value="DUF938"/>
</dbReference>
<dbReference type="Proteomes" id="UP001253545">
    <property type="component" value="Unassembled WGS sequence"/>
</dbReference>
<gene>
    <name evidence="1" type="ORF">RM552_03125</name>
</gene>
<sequence length="196" mass="22343">MNIEKPFSQACENNKSHILEVLKNTFRKSTHVLEIGSGTGQHAVHFAASLPHLIWQCADQLEYHPGIRQWIQEYPSKNILAPIELKVPESTWPEQAFDAFFSANTAHIMQANEVKSLMEMIQMRLPKHGVFSQYGPFKVDGQFSSQSNADFHEKLVETGRGGYRDIAELQSWAPNLSLSEVVEMPANNLMLIWHRK</sequence>